<reference evidence="4 5" key="1">
    <citation type="submission" date="2023-01" db="EMBL/GenBank/DDBJ databases">
        <authorList>
            <person name="Whitehead M."/>
        </authorList>
    </citation>
    <scope>NUCLEOTIDE SEQUENCE [LARGE SCALE GENOMIC DNA]</scope>
</reference>
<dbReference type="PANTHER" id="PTHR43798">
    <property type="entry name" value="MONOACYLGLYCEROL LIPASE"/>
    <property type="match status" value="1"/>
</dbReference>
<name>A0AAV0VGM0_9HEMI</name>
<comment type="similarity">
    <text evidence="1">Belongs to the AB hydrolase superfamily.</text>
</comment>
<keyword evidence="2" id="KW-0378">Hydrolase</keyword>
<dbReference type="PANTHER" id="PTHR43798:SF14">
    <property type="entry name" value="SERINE HYDROLASE-LIKE PROTEIN DDB_G0286239"/>
    <property type="match status" value="1"/>
</dbReference>
<accession>A0AAV0VGM0</accession>
<dbReference type="GO" id="GO:0016787">
    <property type="term" value="F:hydrolase activity"/>
    <property type="evidence" value="ECO:0007669"/>
    <property type="project" value="UniProtKB-KW"/>
</dbReference>
<dbReference type="PRINTS" id="PR00111">
    <property type="entry name" value="ABHYDROLASE"/>
</dbReference>
<evidence type="ECO:0000313" key="5">
    <source>
        <dbReference type="Proteomes" id="UP001160148"/>
    </source>
</evidence>
<proteinExistence type="inferred from homology"/>
<comment type="caution">
    <text evidence="4">The sequence shown here is derived from an EMBL/GenBank/DDBJ whole genome shotgun (WGS) entry which is preliminary data.</text>
</comment>
<dbReference type="Pfam" id="PF00561">
    <property type="entry name" value="Abhydrolase_1"/>
    <property type="match status" value="1"/>
</dbReference>
<protein>
    <recommendedName>
        <fullName evidence="3">AB hydrolase-1 domain-containing protein</fullName>
    </recommendedName>
</protein>
<dbReference type="AlphaFoldDB" id="A0AAV0VGM0"/>
<evidence type="ECO:0000256" key="2">
    <source>
        <dbReference type="ARBA" id="ARBA00022801"/>
    </source>
</evidence>
<dbReference type="EMBL" id="CARXXK010000001">
    <property type="protein sequence ID" value="CAI6343419.1"/>
    <property type="molecule type" value="Genomic_DNA"/>
</dbReference>
<dbReference type="GO" id="GO:0016020">
    <property type="term" value="C:membrane"/>
    <property type="evidence" value="ECO:0007669"/>
    <property type="project" value="TreeGrafter"/>
</dbReference>
<evidence type="ECO:0000259" key="3">
    <source>
        <dbReference type="Pfam" id="PF00561"/>
    </source>
</evidence>
<dbReference type="Gene3D" id="3.40.50.1820">
    <property type="entry name" value="alpha/beta hydrolase"/>
    <property type="match status" value="1"/>
</dbReference>
<dbReference type="Proteomes" id="UP001160148">
    <property type="component" value="Unassembled WGS sequence"/>
</dbReference>
<feature type="domain" description="AB hydrolase-1" evidence="3">
    <location>
        <begin position="28"/>
        <end position="278"/>
    </location>
</feature>
<dbReference type="SUPFAM" id="SSF53474">
    <property type="entry name" value="alpha/beta-Hydrolases"/>
    <property type="match status" value="1"/>
</dbReference>
<organism evidence="4 5">
    <name type="scientific">Macrosiphum euphorbiae</name>
    <name type="common">potato aphid</name>
    <dbReference type="NCBI Taxonomy" id="13131"/>
    <lineage>
        <taxon>Eukaryota</taxon>
        <taxon>Metazoa</taxon>
        <taxon>Ecdysozoa</taxon>
        <taxon>Arthropoda</taxon>
        <taxon>Hexapoda</taxon>
        <taxon>Insecta</taxon>
        <taxon>Pterygota</taxon>
        <taxon>Neoptera</taxon>
        <taxon>Paraneoptera</taxon>
        <taxon>Hemiptera</taxon>
        <taxon>Sternorrhyncha</taxon>
        <taxon>Aphidomorpha</taxon>
        <taxon>Aphidoidea</taxon>
        <taxon>Aphididae</taxon>
        <taxon>Macrosiphini</taxon>
        <taxon>Macrosiphum</taxon>
    </lineage>
</organism>
<gene>
    <name evidence="4" type="ORF">MEUPH1_LOCUS691</name>
</gene>
<sequence length="296" mass="33520">MNPQEISIPVPWGNIAAKTWGHCSDARVLCLHGIQDNCGTFDKLIPLLRRGFYYVCVDTPGHGRSSHYPPGFRITLECYVLAVKRVVDHLKWDRFKCIGHSMGGMIASLFTSLYPEHVASLVMIDCAGPMLVHAQDTVKWLRMVGDGLLTIERKISSGSPPSYTREQAIDVLMTKRPSKLTRSSANVLVERSLVDRPDGRYAFSMDQRLKVHYNQTFTPIQYMAIVNSIQCPVLNLRATDNPLQKDPRVKLSRKIYKSNPNVRMVKVNGNHDVHLNHPERIADLINTFLLSERSKL</sequence>
<keyword evidence="5" id="KW-1185">Reference proteome</keyword>
<dbReference type="InterPro" id="IPR050266">
    <property type="entry name" value="AB_hydrolase_sf"/>
</dbReference>
<evidence type="ECO:0000313" key="4">
    <source>
        <dbReference type="EMBL" id="CAI6343419.1"/>
    </source>
</evidence>
<dbReference type="InterPro" id="IPR029058">
    <property type="entry name" value="AB_hydrolase_fold"/>
</dbReference>
<dbReference type="InterPro" id="IPR000073">
    <property type="entry name" value="AB_hydrolase_1"/>
</dbReference>
<evidence type="ECO:0000256" key="1">
    <source>
        <dbReference type="ARBA" id="ARBA00008645"/>
    </source>
</evidence>